<comment type="caution">
    <text evidence="1">The sequence shown here is derived from an EMBL/GenBank/DDBJ whole genome shotgun (WGS) entry which is preliminary data.</text>
</comment>
<organism evidence="1 2">
    <name type="scientific">Streptomyces amakusaensis</name>
    <dbReference type="NCBI Taxonomy" id="67271"/>
    <lineage>
        <taxon>Bacteria</taxon>
        <taxon>Bacillati</taxon>
        <taxon>Actinomycetota</taxon>
        <taxon>Actinomycetes</taxon>
        <taxon>Kitasatosporales</taxon>
        <taxon>Streptomycetaceae</taxon>
        <taxon>Streptomyces</taxon>
    </lineage>
</organism>
<dbReference type="EMBL" id="JBHSKP010000002">
    <property type="protein sequence ID" value="MFC5150864.1"/>
    <property type="molecule type" value="Genomic_DNA"/>
</dbReference>
<reference evidence="2" key="1">
    <citation type="journal article" date="2019" name="Int. J. Syst. Evol. Microbiol.">
        <title>The Global Catalogue of Microorganisms (GCM) 10K type strain sequencing project: providing services to taxonomists for standard genome sequencing and annotation.</title>
        <authorList>
            <consortium name="The Broad Institute Genomics Platform"/>
            <consortium name="The Broad Institute Genome Sequencing Center for Infectious Disease"/>
            <person name="Wu L."/>
            <person name="Ma J."/>
        </authorList>
    </citation>
    <scope>NUCLEOTIDE SEQUENCE [LARGE SCALE GENOMIC DNA]</scope>
    <source>
        <strain evidence="2">PCU 266</strain>
    </source>
</reference>
<keyword evidence="2" id="KW-1185">Reference proteome</keyword>
<evidence type="ECO:0000313" key="1">
    <source>
        <dbReference type="EMBL" id="MFC5150864.1"/>
    </source>
</evidence>
<sequence length="45" mass="4847">MPRAATTVRVQDGEYDWVDEVALGGRTVRAGHGAVLTSLEWAFAS</sequence>
<gene>
    <name evidence="1" type="ORF">ACFPRH_03850</name>
</gene>
<accession>A0ABW0AEL1</accession>
<protein>
    <recommendedName>
        <fullName evidence="3">Diaminopimelate epimerase</fullName>
    </recommendedName>
</protein>
<dbReference type="RefSeq" id="WP_344473343.1">
    <property type="nucleotide sequence ID" value="NZ_BAAASB010000003.1"/>
</dbReference>
<evidence type="ECO:0008006" key="3">
    <source>
        <dbReference type="Google" id="ProtNLM"/>
    </source>
</evidence>
<proteinExistence type="predicted"/>
<name>A0ABW0AEL1_9ACTN</name>
<dbReference type="Proteomes" id="UP001596160">
    <property type="component" value="Unassembled WGS sequence"/>
</dbReference>
<evidence type="ECO:0000313" key="2">
    <source>
        <dbReference type="Proteomes" id="UP001596160"/>
    </source>
</evidence>